<sequence>MDRSYCIEKRLELLSKELNISKQQTSNLIIKAKSVFGGEDDFGGAFEFFLNLRISEVKS</sequence>
<evidence type="ECO:0000313" key="1">
    <source>
        <dbReference type="EMBL" id="GGF72332.1"/>
    </source>
</evidence>
<dbReference type="EMBL" id="BMKR01000006">
    <property type="protein sequence ID" value="GGF72332.1"/>
    <property type="molecule type" value="Genomic_DNA"/>
</dbReference>
<name>A0A917FFA0_9BACL</name>
<protein>
    <submittedName>
        <fullName evidence="1">Uncharacterized protein</fullName>
    </submittedName>
</protein>
<comment type="caution">
    <text evidence="1">The sequence shown here is derived from an EMBL/GenBank/DDBJ whole genome shotgun (WGS) entry which is preliminary data.</text>
</comment>
<proteinExistence type="predicted"/>
<evidence type="ECO:0000313" key="2">
    <source>
        <dbReference type="Proteomes" id="UP000637643"/>
    </source>
</evidence>
<organism evidence="1 2">
    <name type="scientific">Paenibacillus albidus</name>
    <dbReference type="NCBI Taxonomy" id="2041023"/>
    <lineage>
        <taxon>Bacteria</taxon>
        <taxon>Bacillati</taxon>
        <taxon>Bacillota</taxon>
        <taxon>Bacilli</taxon>
        <taxon>Bacillales</taxon>
        <taxon>Paenibacillaceae</taxon>
        <taxon>Paenibacillus</taxon>
    </lineage>
</organism>
<dbReference type="Proteomes" id="UP000637643">
    <property type="component" value="Unassembled WGS sequence"/>
</dbReference>
<dbReference type="AlphaFoldDB" id="A0A917FFA0"/>
<gene>
    <name evidence="1" type="ORF">GCM10010912_16810</name>
</gene>
<keyword evidence="2" id="KW-1185">Reference proteome</keyword>
<reference evidence="1" key="2">
    <citation type="submission" date="2020-09" db="EMBL/GenBank/DDBJ databases">
        <authorList>
            <person name="Sun Q."/>
            <person name="Zhou Y."/>
        </authorList>
    </citation>
    <scope>NUCLEOTIDE SEQUENCE</scope>
    <source>
        <strain evidence="1">CGMCC 1.16134</strain>
    </source>
</reference>
<reference evidence="1" key="1">
    <citation type="journal article" date="2014" name="Int. J. Syst. Evol. Microbiol.">
        <title>Complete genome sequence of Corynebacterium casei LMG S-19264T (=DSM 44701T), isolated from a smear-ripened cheese.</title>
        <authorList>
            <consortium name="US DOE Joint Genome Institute (JGI-PGF)"/>
            <person name="Walter F."/>
            <person name="Albersmeier A."/>
            <person name="Kalinowski J."/>
            <person name="Ruckert C."/>
        </authorList>
    </citation>
    <scope>NUCLEOTIDE SEQUENCE</scope>
    <source>
        <strain evidence="1">CGMCC 1.16134</strain>
    </source>
</reference>
<accession>A0A917FFA0</accession>